<feature type="compositionally biased region" description="Polar residues" evidence="1">
    <location>
        <begin position="333"/>
        <end position="348"/>
    </location>
</feature>
<protein>
    <submittedName>
        <fullName evidence="2">Uncharacterized protein</fullName>
    </submittedName>
</protein>
<dbReference type="EMBL" id="KL584830">
    <property type="protein sequence ID" value="KEQ63742.1"/>
    <property type="molecule type" value="Genomic_DNA"/>
</dbReference>
<evidence type="ECO:0000313" key="2">
    <source>
        <dbReference type="EMBL" id="KEQ63742.1"/>
    </source>
</evidence>
<dbReference type="Proteomes" id="UP000030672">
    <property type="component" value="Unassembled WGS sequence"/>
</dbReference>
<dbReference type="HOGENOM" id="CLU_434097_0_0_1"/>
<accession>A0A074W1F3</accession>
<organism evidence="2 3">
    <name type="scientific">Aureobasidium melanogenum (strain CBS 110374)</name>
    <name type="common">Aureobasidium pullulans var. melanogenum</name>
    <dbReference type="NCBI Taxonomy" id="1043003"/>
    <lineage>
        <taxon>Eukaryota</taxon>
        <taxon>Fungi</taxon>
        <taxon>Dikarya</taxon>
        <taxon>Ascomycota</taxon>
        <taxon>Pezizomycotina</taxon>
        <taxon>Dothideomycetes</taxon>
        <taxon>Dothideomycetidae</taxon>
        <taxon>Dothideales</taxon>
        <taxon>Saccotheciaceae</taxon>
        <taxon>Aureobasidium</taxon>
    </lineage>
</organism>
<dbReference type="AlphaFoldDB" id="A0A074W1F3"/>
<keyword evidence="3" id="KW-1185">Reference proteome</keyword>
<feature type="region of interest" description="Disordered" evidence="1">
    <location>
        <begin position="530"/>
        <end position="572"/>
    </location>
</feature>
<dbReference type="RefSeq" id="XP_040880765.1">
    <property type="nucleotide sequence ID" value="XM_041024541.1"/>
</dbReference>
<gene>
    <name evidence="2" type="ORF">M437DRAFT_65066</name>
</gene>
<sequence>MTALSFTWSQVVTPTTIGTMHVMINTASNSTWTSTEMHTEYASNSTLQTLTRTDTNADRTVTAVVSALDGSNITVAYPTQVLALDTQMTWNAALPTTIKGLNQTCCLGQQTFSPTPIHSPFPMPVDKTNKLDPTGWLYSLFPVEDVKVNPNQIYSLWGNRSIELPYTGCSFAPCNVTPKCSSVSPAEAVSEVPYLYDTVTSFVGAPFTAFTHIMNTGKTTSSVAASVSTAEISINSPQSTVTTSVTLLGTSQVQKTTPISTELPSTEEVASQSDVPVSIDVGTRSIDVGTSPQGLSVIIPTSKASAVSEELSSSVFASTKQSSDTTAGIEGSATISAETKPLPTSNSRVGVAPLSSVASPEPHASGTLQGATTVPIASVGNTDGQDTIETSVNVNTGLSTAASSTTTLTSTTRESLVIQSTLTVNPLLSNPGQVSSPESSVNSLLVTTSNAGVQGSPGSSLANVAVSSSAEPTSSDDVSSTDETSTNHAIALETIITDSPEGTSTVVIAGSTASNADATSKLMTFSLLSQGSSAPSSEQPSGSSDVVSTSVASVQNGPSATEQSTGSSSSAASVTNTAAVIPSSRIGNGTTVLPTSVPTSSIEASNDVGHLQVMRFEALTLVVMICLFLL</sequence>
<reference evidence="2 3" key="1">
    <citation type="journal article" date="2014" name="BMC Genomics">
        <title>Genome sequencing of four Aureobasidium pullulans varieties: biotechnological potential, stress tolerance, and description of new species.</title>
        <authorList>
            <person name="Gostin Ar C."/>
            <person name="Ohm R.A."/>
            <person name="Kogej T."/>
            <person name="Sonjak S."/>
            <person name="Turk M."/>
            <person name="Zajc J."/>
            <person name="Zalar P."/>
            <person name="Grube M."/>
            <person name="Sun H."/>
            <person name="Han J."/>
            <person name="Sharma A."/>
            <person name="Chiniquy J."/>
            <person name="Ngan C.Y."/>
            <person name="Lipzen A."/>
            <person name="Barry K."/>
            <person name="Grigoriev I.V."/>
            <person name="Gunde-Cimerman N."/>
        </authorList>
    </citation>
    <scope>NUCLEOTIDE SEQUENCE [LARGE SCALE GENOMIC DNA]</scope>
    <source>
        <strain evidence="2 3">CBS 110374</strain>
    </source>
</reference>
<name>A0A074W1F3_AURM1</name>
<evidence type="ECO:0000313" key="3">
    <source>
        <dbReference type="Proteomes" id="UP000030672"/>
    </source>
</evidence>
<feature type="region of interest" description="Disordered" evidence="1">
    <location>
        <begin position="316"/>
        <end position="348"/>
    </location>
</feature>
<evidence type="ECO:0000256" key="1">
    <source>
        <dbReference type="SAM" id="MobiDB-lite"/>
    </source>
</evidence>
<feature type="region of interest" description="Disordered" evidence="1">
    <location>
        <begin position="451"/>
        <end position="485"/>
    </location>
</feature>
<feature type="compositionally biased region" description="Low complexity" evidence="1">
    <location>
        <begin position="459"/>
        <end position="485"/>
    </location>
</feature>
<dbReference type="GeneID" id="63917914"/>
<proteinExistence type="predicted"/>